<evidence type="ECO:0000313" key="1">
    <source>
        <dbReference type="EMBL" id="KXU19109.1"/>
    </source>
</evidence>
<dbReference type="Gene3D" id="3.20.20.70">
    <property type="entry name" value="Aldolase class I"/>
    <property type="match status" value="1"/>
</dbReference>
<dbReference type="InterPro" id="IPR013785">
    <property type="entry name" value="Aldolase_TIM"/>
</dbReference>
<keyword evidence="2" id="KW-1185">Reference proteome</keyword>
<organism evidence="1 2">
    <name type="scientific">Corynebacterium simulans</name>
    <dbReference type="NCBI Taxonomy" id="146827"/>
    <lineage>
        <taxon>Bacteria</taxon>
        <taxon>Bacillati</taxon>
        <taxon>Actinomycetota</taxon>
        <taxon>Actinomycetes</taxon>
        <taxon>Mycobacteriales</taxon>
        <taxon>Corynebacteriaceae</taxon>
        <taxon>Corynebacterium</taxon>
    </lineage>
</organism>
<reference evidence="1 2" key="1">
    <citation type="journal article" date="2016" name="Int. J. Syst. Evol. Microbiol.">
        <title>Resolving the Complexity of Human Skin Metagenomes Using Single-Molecule Sequencing.</title>
        <authorList>
            <consortium name="NISC Comparative Sequencing Program"/>
            <person name="Tsai Y.C."/>
            <person name="Conlan S."/>
            <person name="Deming C."/>
            <person name="Segre J.A."/>
            <person name="Kong H.H."/>
            <person name="Korlach J."/>
            <person name="Oh J."/>
        </authorList>
    </citation>
    <scope>NUCLEOTIDE SEQUENCE [LARGE SCALE GENOMIC DNA]</scope>
    <source>
        <strain evidence="1 2">1B08</strain>
    </source>
</reference>
<protein>
    <submittedName>
        <fullName evidence="1">Deoxyribose-phosphate aldolase</fullName>
    </submittedName>
</protein>
<sequence>MRNLLNAALDDVRAAAQPDEAVLVAPTHVLAAQGAAHVVTVAGYPTGRHHSLIKASEARLAVQSGAAEVWVAVDALLGDATSLLTDLITVREACPQPAQLGLILPASENALTAAQAATQAGFDKLIYSSPAQAEQLQEKLAGQPAGLLPAEVWPAS</sequence>
<dbReference type="Proteomes" id="UP000070339">
    <property type="component" value="Unassembled WGS sequence"/>
</dbReference>
<dbReference type="RefSeq" id="WP_061920281.1">
    <property type="nucleotide sequence ID" value="NZ_LTEB01000012.1"/>
</dbReference>
<accession>A0ABR5VCL8</accession>
<comment type="caution">
    <text evidence="1">The sequence shown here is derived from an EMBL/GenBank/DDBJ whole genome shotgun (WGS) entry which is preliminary data.</text>
</comment>
<name>A0ABR5VCL8_9CORY</name>
<proteinExistence type="predicted"/>
<gene>
    <name evidence="1" type="ORF">WM41_0219</name>
</gene>
<dbReference type="EMBL" id="LTEB01000012">
    <property type="protein sequence ID" value="KXU19109.1"/>
    <property type="molecule type" value="Genomic_DNA"/>
</dbReference>
<dbReference type="SUPFAM" id="SSF51569">
    <property type="entry name" value="Aldolase"/>
    <property type="match status" value="1"/>
</dbReference>
<evidence type="ECO:0000313" key="2">
    <source>
        <dbReference type="Proteomes" id="UP000070339"/>
    </source>
</evidence>